<reference evidence="2 3" key="1">
    <citation type="submission" date="2016-10" db="EMBL/GenBank/DDBJ databases">
        <authorList>
            <person name="de Groot N.N."/>
        </authorList>
    </citation>
    <scope>NUCLEOTIDE SEQUENCE [LARGE SCALE GENOMIC DNA]</scope>
    <source>
        <strain evidence="2 3">DSM 22007</strain>
    </source>
</reference>
<dbReference type="RefSeq" id="WP_175545218.1">
    <property type="nucleotide sequence ID" value="NZ_FOEP01000001.1"/>
</dbReference>
<gene>
    <name evidence="2" type="ORF">SAMN04488092_101189</name>
</gene>
<protein>
    <submittedName>
        <fullName evidence="2">Uncharacterized protein</fullName>
    </submittedName>
</protein>
<feature type="transmembrane region" description="Helical" evidence="1">
    <location>
        <begin position="12"/>
        <end position="31"/>
    </location>
</feature>
<evidence type="ECO:0000256" key="1">
    <source>
        <dbReference type="SAM" id="Phobius"/>
    </source>
</evidence>
<keyword evidence="1" id="KW-1133">Transmembrane helix</keyword>
<keyword evidence="1" id="KW-0812">Transmembrane</keyword>
<sequence length="55" mass="5965">MNGQLTMGRIIKWLFILAILAVIALAVYAYLGPFLGADFSAPQQEIRQSVVLDAG</sequence>
<dbReference type="AlphaFoldDB" id="A0A1H8YXH8"/>
<evidence type="ECO:0000313" key="3">
    <source>
        <dbReference type="Proteomes" id="UP000198634"/>
    </source>
</evidence>
<dbReference type="STRING" id="657014.SAMN04488092_101189"/>
<accession>A0A1H8YXH8</accession>
<name>A0A1H8YXH8_9RHOB</name>
<keyword evidence="3" id="KW-1185">Reference proteome</keyword>
<dbReference type="Proteomes" id="UP000198634">
    <property type="component" value="Unassembled WGS sequence"/>
</dbReference>
<dbReference type="EMBL" id="FOEP01000001">
    <property type="protein sequence ID" value="SEP56812.1"/>
    <property type="molecule type" value="Genomic_DNA"/>
</dbReference>
<proteinExistence type="predicted"/>
<organism evidence="2 3">
    <name type="scientific">Thalassovita taeanensis</name>
    <dbReference type="NCBI Taxonomy" id="657014"/>
    <lineage>
        <taxon>Bacteria</taxon>
        <taxon>Pseudomonadati</taxon>
        <taxon>Pseudomonadota</taxon>
        <taxon>Alphaproteobacteria</taxon>
        <taxon>Rhodobacterales</taxon>
        <taxon>Roseobacteraceae</taxon>
        <taxon>Thalassovita</taxon>
    </lineage>
</organism>
<keyword evidence="1" id="KW-0472">Membrane</keyword>
<evidence type="ECO:0000313" key="2">
    <source>
        <dbReference type="EMBL" id="SEP56812.1"/>
    </source>
</evidence>